<comment type="caution">
    <text evidence="1">The sequence shown here is derived from an EMBL/GenBank/DDBJ whole genome shotgun (WGS) entry which is preliminary data.</text>
</comment>
<gene>
    <name evidence="1" type="ORF">FB476_2815</name>
</gene>
<sequence length="118" mass="12469">MPSESGGPERAWEQEAERAIADRLAVLLPGLVGRRVPVRAVDRGPLEKVGRLRMADGTTLLVAGLDGGLARVARALHERHAVVLTGWSRGPEGVVVTLGGVSGQTATHLRVRGLDQPD</sequence>
<dbReference type="RefSeq" id="WP_141820478.1">
    <property type="nucleotide sequence ID" value="NZ_BAAAIL010000001.1"/>
</dbReference>
<evidence type="ECO:0000313" key="1">
    <source>
        <dbReference type="EMBL" id="TQM91092.1"/>
    </source>
</evidence>
<dbReference type="EMBL" id="VFPU01000002">
    <property type="protein sequence ID" value="TQM91092.1"/>
    <property type="molecule type" value="Genomic_DNA"/>
</dbReference>
<name>A0A543K7M2_9MICO</name>
<dbReference type="OrthoDB" id="4870817at2"/>
<dbReference type="AlphaFoldDB" id="A0A543K7M2"/>
<organism evidence="1 2">
    <name type="scientific">Ornithinimicrobium humiphilum</name>
    <dbReference type="NCBI Taxonomy" id="125288"/>
    <lineage>
        <taxon>Bacteria</taxon>
        <taxon>Bacillati</taxon>
        <taxon>Actinomycetota</taxon>
        <taxon>Actinomycetes</taxon>
        <taxon>Micrococcales</taxon>
        <taxon>Ornithinimicrobiaceae</taxon>
        <taxon>Ornithinimicrobium</taxon>
    </lineage>
</organism>
<proteinExistence type="predicted"/>
<evidence type="ECO:0000313" key="2">
    <source>
        <dbReference type="Proteomes" id="UP000315133"/>
    </source>
</evidence>
<keyword evidence="2" id="KW-1185">Reference proteome</keyword>
<dbReference type="Proteomes" id="UP000315133">
    <property type="component" value="Unassembled WGS sequence"/>
</dbReference>
<accession>A0A543K7M2</accession>
<reference evidence="1 2" key="1">
    <citation type="submission" date="2019-06" db="EMBL/GenBank/DDBJ databases">
        <title>Sequencing the genomes of 1000 actinobacteria strains.</title>
        <authorList>
            <person name="Klenk H.-P."/>
        </authorList>
    </citation>
    <scope>NUCLEOTIDE SEQUENCE [LARGE SCALE GENOMIC DNA]</scope>
    <source>
        <strain evidence="1 2">DSM 12362</strain>
    </source>
</reference>
<protein>
    <submittedName>
        <fullName evidence="1">Uncharacterized protein</fullName>
    </submittedName>
</protein>